<dbReference type="SMART" id="SM00320">
    <property type="entry name" value="WD40"/>
    <property type="match status" value="2"/>
</dbReference>
<accession>A0AAD8Y701</accession>
<protein>
    <recommendedName>
        <fullName evidence="6">Guanine nucleotide-binding protein subunit beta-like protein</fullName>
    </recommendedName>
</protein>
<dbReference type="EMBL" id="JATAAI010000016">
    <property type="protein sequence ID" value="KAK1740179.1"/>
    <property type="molecule type" value="Genomic_DNA"/>
</dbReference>
<evidence type="ECO:0008006" key="6">
    <source>
        <dbReference type="Google" id="ProtNLM"/>
    </source>
</evidence>
<dbReference type="PROSITE" id="PS50294">
    <property type="entry name" value="WD_REPEATS_REGION"/>
    <property type="match status" value="1"/>
</dbReference>
<dbReference type="Pfam" id="PF00400">
    <property type="entry name" value="WD40"/>
    <property type="match status" value="2"/>
</dbReference>
<keyword evidence="2" id="KW-0677">Repeat</keyword>
<dbReference type="InterPro" id="IPR019775">
    <property type="entry name" value="WD40_repeat_CS"/>
</dbReference>
<sequence>MIHSMKEHRGEVNAIACNSNGCQAISASADGSCIVWDLQKGVRIHALYAPTVFNAVCYHPDESQYITASANNKIGFWDAYDGNPIASSMEVI</sequence>
<dbReference type="PROSITE" id="PS00678">
    <property type="entry name" value="WD_REPEATS_1"/>
    <property type="match status" value="1"/>
</dbReference>
<reference evidence="4" key="1">
    <citation type="submission" date="2023-06" db="EMBL/GenBank/DDBJ databases">
        <title>Survivors Of The Sea: Transcriptome response of Skeletonema marinoi to long-term dormancy.</title>
        <authorList>
            <person name="Pinder M.I.M."/>
            <person name="Kourtchenko O."/>
            <person name="Robertson E.K."/>
            <person name="Larsson T."/>
            <person name="Maumus F."/>
            <person name="Osuna-Cruz C.M."/>
            <person name="Vancaester E."/>
            <person name="Stenow R."/>
            <person name="Vandepoele K."/>
            <person name="Ploug H."/>
            <person name="Bruchert V."/>
            <person name="Godhe A."/>
            <person name="Topel M."/>
        </authorList>
    </citation>
    <scope>NUCLEOTIDE SEQUENCE</scope>
    <source>
        <strain evidence="4">R05AC</strain>
    </source>
</reference>
<evidence type="ECO:0000256" key="2">
    <source>
        <dbReference type="ARBA" id="ARBA00022737"/>
    </source>
</evidence>
<dbReference type="Gene3D" id="2.130.10.10">
    <property type="entry name" value="YVTN repeat-like/Quinoprotein amine dehydrogenase"/>
    <property type="match status" value="1"/>
</dbReference>
<dbReference type="InterPro" id="IPR036322">
    <property type="entry name" value="WD40_repeat_dom_sf"/>
</dbReference>
<dbReference type="SUPFAM" id="SSF50978">
    <property type="entry name" value="WD40 repeat-like"/>
    <property type="match status" value="1"/>
</dbReference>
<feature type="repeat" description="WD" evidence="3">
    <location>
        <begin position="5"/>
        <end position="46"/>
    </location>
</feature>
<evidence type="ECO:0000313" key="5">
    <source>
        <dbReference type="Proteomes" id="UP001224775"/>
    </source>
</evidence>
<dbReference type="PROSITE" id="PS50082">
    <property type="entry name" value="WD_REPEATS_2"/>
    <property type="match status" value="1"/>
</dbReference>
<dbReference type="InterPro" id="IPR015943">
    <property type="entry name" value="WD40/YVTN_repeat-like_dom_sf"/>
</dbReference>
<evidence type="ECO:0000313" key="4">
    <source>
        <dbReference type="EMBL" id="KAK1740179.1"/>
    </source>
</evidence>
<name>A0AAD8Y701_9STRA</name>
<comment type="caution">
    <text evidence="4">The sequence shown here is derived from an EMBL/GenBank/DDBJ whole genome shotgun (WGS) entry which is preliminary data.</text>
</comment>
<dbReference type="InterPro" id="IPR001680">
    <property type="entry name" value="WD40_rpt"/>
</dbReference>
<evidence type="ECO:0000256" key="1">
    <source>
        <dbReference type="ARBA" id="ARBA00022574"/>
    </source>
</evidence>
<gene>
    <name evidence="4" type="ORF">QTG54_009129</name>
</gene>
<dbReference type="AlphaFoldDB" id="A0AAD8Y701"/>
<dbReference type="Proteomes" id="UP001224775">
    <property type="component" value="Unassembled WGS sequence"/>
</dbReference>
<keyword evidence="5" id="KW-1185">Reference proteome</keyword>
<organism evidence="4 5">
    <name type="scientific">Skeletonema marinoi</name>
    <dbReference type="NCBI Taxonomy" id="267567"/>
    <lineage>
        <taxon>Eukaryota</taxon>
        <taxon>Sar</taxon>
        <taxon>Stramenopiles</taxon>
        <taxon>Ochrophyta</taxon>
        <taxon>Bacillariophyta</taxon>
        <taxon>Coscinodiscophyceae</taxon>
        <taxon>Thalassiosirophycidae</taxon>
        <taxon>Thalassiosirales</taxon>
        <taxon>Skeletonemataceae</taxon>
        <taxon>Skeletonema</taxon>
        <taxon>Skeletonema marinoi-dohrnii complex</taxon>
    </lineage>
</organism>
<proteinExistence type="predicted"/>
<keyword evidence="1 3" id="KW-0853">WD repeat</keyword>
<evidence type="ECO:0000256" key="3">
    <source>
        <dbReference type="PROSITE-ProRule" id="PRU00221"/>
    </source>
</evidence>